<name>A0AAN8EIV3_9EURO</name>
<dbReference type="Pfam" id="PF07992">
    <property type="entry name" value="Pyr_redox_2"/>
    <property type="match status" value="1"/>
</dbReference>
<dbReference type="InterPro" id="IPR036188">
    <property type="entry name" value="FAD/NAD-bd_sf"/>
</dbReference>
<dbReference type="Gene3D" id="3.50.50.100">
    <property type="match status" value="1"/>
</dbReference>
<dbReference type="PANTHER" id="PTHR43735:SF3">
    <property type="entry name" value="FERROPTOSIS SUPPRESSOR PROTEIN 1"/>
    <property type="match status" value="1"/>
</dbReference>
<keyword evidence="4" id="KW-0560">Oxidoreductase</keyword>
<protein>
    <recommendedName>
        <fullName evidence="5">FAD/NAD(P)-binding domain-containing protein</fullName>
    </recommendedName>
</protein>
<comment type="caution">
    <text evidence="6">The sequence shown here is derived from an EMBL/GenBank/DDBJ whole genome shotgun (WGS) entry which is preliminary data.</text>
</comment>
<dbReference type="GO" id="GO:0005737">
    <property type="term" value="C:cytoplasm"/>
    <property type="evidence" value="ECO:0007669"/>
    <property type="project" value="TreeGrafter"/>
</dbReference>
<keyword evidence="3" id="KW-0274">FAD</keyword>
<evidence type="ECO:0000256" key="1">
    <source>
        <dbReference type="ARBA" id="ARBA00006442"/>
    </source>
</evidence>
<evidence type="ECO:0000256" key="4">
    <source>
        <dbReference type="ARBA" id="ARBA00023002"/>
    </source>
</evidence>
<organism evidence="6 7">
    <name type="scientific">Knufia fluminis</name>
    <dbReference type="NCBI Taxonomy" id="191047"/>
    <lineage>
        <taxon>Eukaryota</taxon>
        <taxon>Fungi</taxon>
        <taxon>Dikarya</taxon>
        <taxon>Ascomycota</taxon>
        <taxon>Pezizomycotina</taxon>
        <taxon>Eurotiomycetes</taxon>
        <taxon>Chaetothyriomycetidae</taxon>
        <taxon>Chaetothyriales</taxon>
        <taxon>Trichomeriaceae</taxon>
        <taxon>Knufia</taxon>
    </lineage>
</organism>
<keyword evidence="7" id="KW-1185">Reference proteome</keyword>
<dbReference type="AlphaFoldDB" id="A0AAN8EIV3"/>
<evidence type="ECO:0000313" key="7">
    <source>
        <dbReference type="Proteomes" id="UP001316803"/>
    </source>
</evidence>
<evidence type="ECO:0000313" key="6">
    <source>
        <dbReference type="EMBL" id="KAK5950595.1"/>
    </source>
</evidence>
<sequence>MSAAHTVVVIGASYGGLPVAHALLKDVLPASGKNYKLVLVNPSEEFYWKVGAPRAITRPDMLPMDKALLNFVPTFQKYGDKFQFIKGKATAIETASRTVEVNTGDMIHYDQLVIASGTYFDNDLWSTARGTDALKQEVQDLQSRLPSAQSIYIGGGGPCGVETTGEVAEAYGGKKEIVILSGADRLLTRTKNQGPSKLAQQYLEKMGVTVTHNVRVKSVTKEGDKNVLILSNGETKTVDVYIGAVGDKPNNSFVPKEWLTEAGQVKTDANTLRVDVPGVTGVYCVGSVASYSDGSILDTKLAYTAAVESVKLDLNGESKSRTIRLPKPNANMSPDAGPRTKKIYKKIGAEMLFVPVGSQQGVGLAFGWKVPSFVIKMAKAKDYMIGNAPKLIEGQA</sequence>
<accession>A0AAN8EIV3</accession>
<evidence type="ECO:0000256" key="3">
    <source>
        <dbReference type="ARBA" id="ARBA00022827"/>
    </source>
</evidence>
<gene>
    <name evidence="6" type="ORF">OHC33_008261</name>
</gene>
<dbReference type="GO" id="GO:0050660">
    <property type="term" value="F:flavin adenine dinucleotide binding"/>
    <property type="evidence" value="ECO:0007669"/>
    <property type="project" value="TreeGrafter"/>
</dbReference>
<proteinExistence type="inferred from homology"/>
<reference evidence="6 7" key="1">
    <citation type="submission" date="2022-12" db="EMBL/GenBank/DDBJ databases">
        <title>Genomic features and morphological characterization of a novel Knufia sp. strain isolated from spacecraft assembly facility.</title>
        <authorList>
            <person name="Teixeira M."/>
            <person name="Chander A.M."/>
            <person name="Stajich J.E."/>
            <person name="Venkateswaran K."/>
        </authorList>
    </citation>
    <scope>NUCLEOTIDE SEQUENCE [LARGE SCALE GENOMIC DNA]</scope>
    <source>
        <strain evidence="6 7">FJI-L2-BK-P2</strain>
    </source>
</reference>
<dbReference type="EMBL" id="JAKLMC020000025">
    <property type="protein sequence ID" value="KAK5950595.1"/>
    <property type="molecule type" value="Genomic_DNA"/>
</dbReference>
<keyword evidence="2" id="KW-0285">Flavoprotein</keyword>
<evidence type="ECO:0000259" key="5">
    <source>
        <dbReference type="Pfam" id="PF07992"/>
    </source>
</evidence>
<dbReference type="Proteomes" id="UP001316803">
    <property type="component" value="Unassembled WGS sequence"/>
</dbReference>
<dbReference type="SUPFAM" id="SSF51905">
    <property type="entry name" value="FAD/NAD(P)-binding domain"/>
    <property type="match status" value="1"/>
</dbReference>
<dbReference type="InterPro" id="IPR023753">
    <property type="entry name" value="FAD/NAD-binding_dom"/>
</dbReference>
<dbReference type="PANTHER" id="PTHR43735">
    <property type="entry name" value="APOPTOSIS-INDUCING FACTOR 1"/>
    <property type="match status" value="1"/>
</dbReference>
<feature type="domain" description="FAD/NAD(P)-binding" evidence="5">
    <location>
        <begin position="6"/>
        <end position="293"/>
    </location>
</feature>
<comment type="similarity">
    <text evidence="1">Belongs to the FAD-dependent oxidoreductase family.</text>
</comment>
<dbReference type="GO" id="GO:0004174">
    <property type="term" value="F:electron-transferring-flavoprotein dehydrogenase activity"/>
    <property type="evidence" value="ECO:0007669"/>
    <property type="project" value="TreeGrafter"/>
</dbReference>
<evidence type="ECO:0000256" key="2">
    <source>
        <dbReference type="ARBA" id="ARBA00022630"/>
    </source>
</evidence>